<sequence>MGPPHTDLKPSLFRSRERDGPELQVVPSLSELQVVQVVPSLPEMVQRRRLSDLQMMKMVQIMKGFSGVSEFMNDVLGFDDDVLEDDLDFWVLMNIIANNL</sequence>
<evidence type="ECO:0000256" key="1">
    <source>
        <dbReference type="SAM" id="MobiDB-lite"/>
    </source>
</evidence>
<feature type="region of interest" description="Disordered" evidence="1">
    <location>
        <begin position="1"/>
        <end position="20"/>
    </location>
</feature>
<dbReference type="Proteomes" id="UP000215914">
    <property type="component" value="Unassembled WGS sequence"/>
</dbReference>
<proteinExistence type="predicted"/>
<organism evidence="2 3">
    <name type="scientific">Helianthus annuus</name>
    <name type="common">Common sunflower</name>
    <dbReference type="NCBI Taxonomy" id="4232"/>
    <lineage>
        <taxon>Eukaryota</taxon>
        <taxon>Viridiplantae</taxon>
        <taxon>Streptophyta</taxon>
        <taxon>Embryophyta</taxon>
        <taxon>Tracheophyta</taxon>
        <taxon>Spermatophyta</taxon>
        <taxon>Magnoliopsida</taxon>
        <taxon>eudicotyledons</taxon>
        <taxon>Gunneridae</taxon>
        <taxon>Pentapetalae</taxon>
        <taxon>asterids</taxon>
        <taxon>campanulids</taxon>
        <taxon>Asterales</taxon>
        <taxon>Asteraceae</taxon>
        <taxon>Asteroideae</taxon>
        <taxon>Heliantheae alliance</taxon>
        <taxon>Heliantheae</taxon>
        <taxon>Helianthus</taxon>
    </lineage>
</organism>
<accession>A0A9K3HMI0</accession>
<dbReference type="Gramene" id="mRNA:HanXRQr2_Chr11g0477441">
    <property type="protein sequence ID" value="mRNA:HanXRQr2_Chr11g0477441"/>
    <property type="gene ID" value="HanXRQr2_Chr11g0477441"/>
</dbReference>
<keyword evidence="3" id="KW-1185">Reference proteome</keyword>
<reference evidence="2" key="2">
    <citation type="submission" date="2020-06" db="EMBL/GenBank/DDBJ databases">
        <title>Helianthus annuus Genome sequencing and assembly Release 2.</title>
        <authorList>
            <person name="Gouzy J."/>
            <person name="Langlade N."/>
            <person name="Munos S."/>
        </authorList>
    </citation>
    <scope>NUCLEOTIDE SEQUENCE</scope>
    <source>
        <tissue evidence="2">Leaves</tissue>
    </source>
</reference>
<evidence type="ECO:0000313" key="2">
    <source>
        <dbReference type="EMBL" id="KAF5780917.1"/>
    </source>
</evidence>
<evidence type="ECO:0000313" key="3">
    <source>
        <dbReference type="Proteomes" id="UP000215914"/>
    </source>
</evidence>
<gene>
    <name evidence="2" type="ORF">HanXRQr2_Chr11g0477441</name>
</gene>
<protein>
    <submittedName>
        <fullName evidence="2">Uncharacterized protein</fullName>
    </submittedName>
</protein>
<dbReference type="AlphaFoldDB" id="A0A9K3HMI0"/>
<dbReference type="EMBL" id="MNCJ02000326">
    <property type="protein sequence ID" value="KAF5780917.1"/>
    <property type="molecule type" value="Genomic_DNA"/>
</dbReference>
<comment type="caution">
    <text evidence="2">The sequence shown here is derived from an EMBL/GenBank/DDBJ whole genome shotgun (WGS) entry which is preliminary data.</text>
</comment>
<name>A0A9K3HMI0_HELAN</name>
<reference evidence="2" key="1">
    <citation type="journal article" date="2017" name="Nature">
        <title>The sunflower genome provides insights into oil metabolism, flowering and Asterid evolution.</title>
        <authorList>
            <person name="Badouin H."/>
            <person name="Gouzy J."/>
            <person name="Grassa C.J."/>
            <person name="Murat F."/>
            <person name="Staton S.E."/>
            <person name="Cottret L."/>
            <person name="Lelandais-Briere C."/>
            <person name="Owens G.L."/>
            <person name="Carrere S."/>
            <person name="Mayjonade B."/>
            <person name="Legrand L."/>
            <person name="Gill N."/>
            <person name="Kane N.C."/>
            <person name="Bowers J.E."/>
            <person name="Hubner S."/>
            <person name="Bellec A."/>
            <person name="Berard A."/>
            <person name="Berges H."/>
            <person name="Blanchet N."/>
            <person name="Boniface M.C."/>
            <person name="Brunel D."/>
            <person name="Catrice O."/>
            <person name="Chaidir N."/>
            <person name="Claudel C."/>
            <person name="Donnadieu C."/>
            <person name="Faraut T."/>
            <person name="Fievet G."/>
            <person name="Helmstetter N."/>
            <person name="King M."/>
            <person name="Knapp S.J."/>
            <person name="Lai Z."/>
            <person name="Le Paslier M.C."/>
            <person name="Lippi Y."/>
            <person name="Lorenzon L."/>
            <person name="Mandel J.R."/>
            <person name="Marage G."/>
            <person name="Marchand G."/>
            <person name="Marquand E."/>
            <person name="Bret-Mestries E."/>
            <person name="Morien E."/>
            <person name="Nambeesan S."/>
            <person name="Nguyen T."/>
            <person name="Pegot-Espagnet P."/>
            <person name="Pouilly N."/>
            <person name="Raftis F."/>
            <person name="Sallet E."/>
            <person name="Schiex T."/>
            <person name="Thomas J."/>
            <person name="Vandecasteele C."/>
            <person name="Vares D."/>
            <person name="Vear F."/>
            <person name="Vautrin S."/>
            <person name="Crespi M."/>
            <person name="Mangin B."/>
            <person name="Burke J.M."/>
            <person name="Salse J."/>
            <person name="Munos S."/>
            <person name="Vincourt P."/>
            <person name="Rieseberg L.H."/>
            <person name="Langlade N.B."/>
        </authorList>
    </citation>
    <scope>NUCLEOTIDE SEQUENCE</scope>
    <source>
        <tissue evidence="2">Leaves</tissue>
    </source>
</reference>